<dbReference type="FunFam" id="2.30.30.40:FF:000033">
    <property type="entry name" value="FCH and double SH3 domains protein 2"/>
    <property type="match status" value="1"/>
</dbReference>
<dbReference type="PANTHER" id="PTHR15735">
    <property type="entry name" value="FCH AND DOUBLE SH3 DOMAINS PROTEIN"/>
    <property type="match status" value="1"/>
</dbReference>
<keyword evidence="3" id="KW-0597">Phosphoprotein</keyword>
<dbReference type="SMART" id="SM00326">
    <property type="entry name" value="SH3"/>
    <property type="match status" value="2"/>
</dbReference>
<dbReference type="SMART" id="SM00055">
    <property type="entry name" value="FCH"/>
    <property type="match status" value="1"/>
</dbReference>
<feature type="region of interest" description="Disordered" evidence="8">
    <location>
        <begin position="437"/>
        <end position="475"/>
    </location>
</feature>
<evidence type="ECO:0000313" key="10">
    <source>
        <dbReference type="Proteomes" id="UP000749559"/>
    </source>
</evidence>
<evidence type="ECO:0000256" key="4">
    <source>
        <dbReference type="ARBA" id="ARBA00022737"/>
    </source>
</evidence>
<feature type="region of interest" description="Disordered" evidence="8">
    <location>
        <begin position="745"/>
        <end position="797"/>
    </location>
</feature>
<comment type="subcellular location">
    <subcellularLocation>
        <location evidence="1">Cell projection</location>
    </subcellularLocation>
</comment>
<dbReference type="InterPro" id="IPR035460">
    <property type="entry name" value="FCHSD_SH3_1"/>
</dbReference>
<evidence type="ECO:0000256" key="2">
    <source>
        <dbReference type="ARBA" id="ARBA00022443"/>
    </source>
</evidence>
<dbReference type="InterPro" id="IPR027267">
    <property type="entry name" value="AH/BAR_dom_sf"/>
</dbReference>
<dbReference type="GO" id="GO:0031594">
    <property type="term" value="C:neuromuscular junction"/>
    <property type="evidence" value="ECO:0007669"/>
    <property type="project" value="TreeGrafter"/>
</dbReference>
<dbReference type="PANTHER" id="PTHR15735:SF21">
    <property type="entry name" value="PROTEIN NERVOUS WRECK"/>
    <property type="match status" value="1"/>
</dbReference>
<evidence type="ECO:0000256" key="5">
    <source>
        <dbReference type="ARBA" id="ARBA00023054"/>
    </source>
</evidence>
<dbReference type="CDD" id="cd11761">
    <property type="entry name" value="SH3_FCHSD_1"/>
    <property type="match status" value="1"/>
</dbReference>
<dbReference type="GO" id="GO:0051130">
    <property type="term" value="P:positive regulation of cellular component organization"/>
    <property type="evidence" value="ECO:0007669"/>
    <property type="project" value="UniProtKB-ARBA"/>
</dbReference>
<proteinExistence type="predicted"/>
<protein>
    <submittedName>
        <fullName evidence="9">Uncharacterized protein</fullName>
    </submittedName>
</protein>
<keyword evidence="10" id="KW-1185">Reference proteome</keyword>
<dbReference type="OrthoDB" id="10065861at2759"/>
<keyword evidence="2" id="KW-0728">SH3 domain</keyword>
<dbReference type="GO" id="GO:0042995">
    <property type="term" value="C:cell projection"/>
    <property type="evidence" value="ECO:0007669"/>
    <property type="project" value="UniProtKB-SubCell"/>
</dbReference>
<dbReference type="EMBL" id="CAIIXF020000002">
    <property type="protein sequence ID" value="CAH1776503.1"/>
    <property type="molecule type" value="Genomic_DNA"/>
</dbReference>
<dbReference type="Gene3D" id="1.20.1270.60">
    <property type="entry name" value="Arfaptin homology (AH) domain/BAR domain"/>
    <property type="match status" value="1"/>
</dbReference>
<dbReference type="InterPro" id="IPR036028">
    <property type="entry name" value="SH3-like_dom_sf"/>
</dbReference>
<organism evidence="9 10">
    <name type="scientific">Owenia fusiformis</name>
    <name type="common">Polychaete worm</name>
    <dbReference type="NCBI Taxonomy" id="6347"/>
    <lineage>
        <taxon>Eukaryota</taxon>
        <taxon>Metazoa</taxon>
        <taxon>Spiralia</taxon>
        <taxon>Lophotrochozoa</taxon>
        <taxon>Annelida</taxon>
        <taxon>Polychaeta</taxon>
        <taxon>Sedentaria</taxon>
        <taxon>Canalipalpata</taxon>
        <taxon>Sabellida</taxon>
        <taxon>Oweniida</taxon>
        <taxon>Oweniidae</taxon>
        <taxon>Owenia</taxon>
    </lineage>
</organism>
<dbReference type="SUPFAM" id="SSF50044">
    <property type="entry name" value="SH3-domain"/>
    <property type="match status" value="2"/>
</dbReference>
<feature type="compositionally biased region" description="Pro residues" evidence="8">
    <location>
        <begin position="759"/>
        <end position="772"/>
    </location>
</feature>
<evidence type="ECO:0000256" key="1">
    <source>
        <dbReference type="ARBA" id="ARBA00004316"/>
    </source>
</evidence>
<feature type="compositionally biased region" description="Polar residues" evidence="8">
    <location>
        <begin position="782"/>
        <end position="797"/>
    </location>
</feature>
<dbReference type="Proteomes" id="UP000749559">
    <property type="component" value="Unassembled WGS sequence"/>
</dbReference>
<dbReference type="GO" id="GO:0055037">
    <property type="term" value="C:recycling endosome"/>
    <property type="evidence" value="ECO:0007669"/>
    <property type="project" value="TreeGrafter"/>
</dbReference>
<dbReference type="SUPFAM" id="SSF103657">
    <property type="entry name" value="BAR/IMD domain-like"/>
    <property type="match status" value="1"/>
</dbReference>
<keyword evidence="6" id="KW-0446">Lipid-binding</keyword>
<evidence type="ECO:0000256" key="7">
    <source>
        <dbReference type="ARBA" id="ARBA00023273"/>
    </source>
</evidence>
<dbReference type="CDD" id="cd11762">
    <property type="entry name" value="SH3_FCHSD_2"/>
    <property type="match status" value="1"/>
</dbReference>
<evidence type="ECO:0000313" key="9">
    <source>
        <dbReference type="EMBL" id="CAH1776503.1"/>
    </source>
</evidence>
<dbReference type="InterPro" id="IPR001452">
    <property type="entry name" value="SH3_domain"/>
</dbReference>
<dbReference type="PROSITE" id="PS50002">
    <property type="entry name" value="SH3"/>
    <property type="match status" value="2"/>
</dbReference>
<evidence type="ECO:0000256" key="6">
    <source>
        <dbReference type="ARBA" id="ARBA00023121"/>
    </source>
</evidence>
<dbReference type="GO" id="GO:0007274">
    <property type="term" value="P:neuromuscular synaptic transmission"/>
    <property type="evidence" value="ECO:0007669"/>
    <property type="project" value="TreeGrafter"/>
</dbReference>
<dbReference type="PRINTS" id="PR00452">
    <property type="entry name" value="SH3DOMAIN"/>
</dbReference>
<dbReference type="PROSITE" id="PS51741">
    <property type="entry name" value="F_BAR"/>
    <property type="match status" value="1"/>
</dbReference>
<dbReference type="AlphaFoldDB" id="A0A8J1XKF3"/>
<evidence type="ECO:0000256" key="8">
    <source>
        <dbReference type="SAM" id="MobiDB-lite"/>
    </source>
</evidence>
<name>A0A8J1XKF3_OWEFU</name>
<dbReference type="Gene3D" id="2.30.30.40">
    <property type="entry name" value="SH3 Domains"/>
    <property type="match status" value="2"/>
</dbReference>
<dbReference type="InterPro" id="IPR001060">
    <property type="entry name" value="FCH_dom"/>
</dbReference>
<feature type="region of interest" description="Disordered" evidence="8">
    <location>
        <begin position="66"/>
        <end position="85"/>
    </location>
</feature>
<keyword evidence="7" id="KW-0966">Cell projection</keyword>
<sequence>MQPPPRKVKPAVQLKNNHAEQLNKLQAKHQQEYDLLEDIRNFSKQRSTIEKDYAQALSKLANQYLSKSKDWPPSPDISSDDGKDHKTAHSVWRTVLEQTDTVAKQRLEHAETILQSIHEPVKQVRTNKGQQAKKVFDQVKVLQNEISQTVNEMVKSQTEYSKEEHLAHDARVKASEAEQKLKKRSIGLFSSMASLQKNTAKLTARKDACEVKSTSARNDYLLNMAAANAQHIRHSSTDLPELIQNLDGETFDRIRDYFLVLGTLEVQSCGVTQECFSRVLLESGMISQTYNLQCFLHNNFVFTNLVQYKFEPCDNDQVTGISTDHNAREQVESEAKKWATKVAKESKAIRDYTRKYNALQASINNSGNKKRAPSESSSGDGKEKDKNEVDPETRLEELKQYIRRAETARMKAEGRLDLLRIAGINVDEWLSVAQADHESHADDLDEDVTSRHSMHSQHSSGGSAEDHSSTPTKISQPAADISYHNYQEDDLEYIDDTYAGESTGTTHNAYTGSRLGQVYPVQCLALYEFQGSNQDELTFAENEQLELIADGDGDGWVKGRNSNGVEGFIPENYVQILDGSVSEAVIPNNIDHATDQANSATDDATYLANSVDQPTSISSLQSGHQGETAPIAIATDLSQDGRASYSSNDYEVEQVNDGQQVVDGFLDKVPILMTIYRNEDGMWARALYDYEACTTEELSFIEGQLIKVLRKEEKGTDDGWWKGEVEGKVGVFPSLVVEEITNNDNDQELHSPEGTCPPNFAPPPPAMAPPGLTPTYAPEDVSQPSNEAITRQTGSVYPQQPHAKMLKLHGHQNGNTHYFKLESTV</sequence>
<keyword evidence="5" id="KW-0175">Coiled coil</keyword>
<dbReference type="GO" id="GO:0030833">
    <property type="term" value="P:regulation of actin filament polymerization"/>
    <property type="evidence" value="ECO:0007669"/>
    <property type="project" value="TreeGrafter"/>
</dbReference>
<gene>
    <name evidence="9" type="ORF">OFUS_LOCUS3675</name>
</gene>
<feature type="region of interest" description="Disordered" evidence="8">
    <location>
        <begin position="360"/>
        <end position="392"/>
    </location>
</feature>
<comment type="caution">
    <text evidence="9">The sequence shown here is derived from an EMBL/GenBank/DDBJ whole genome shotgun (WGS) entry which is preliminary data.</text>
</comment>
<keyword evidence="4" id="KW-0677">Repeat</keyword>
<dbReference type="Pfam" id="PF00018">
    <property type="entry name" value="SH3_1"/>
    <property type="match status" value="1"/>
</dbReference>
<dbReference type="GO" id="GO:0008289">
    <property type="term" value="F:lipid binding"/>
    <property type="evidence" value="ECO:0007669"/>
    <property type="project" value="UniProtKB-KW"/>
</dbReference>
<feature type="compositionally biased region" description="Basic and acidic residues" evidence="8">
    <location>
        <begin position="380"/>
        <end position="392"/>
    </location>
</feature>
<reference evidence="9" key="1">
    <citation type="submission" date="2022-03" db="EMBL/GenBank/DDBJ databases">
        <authorList>
            <person name="Martin C."/>
        </authorList>
    </citation>
    <scope>NUCLEOTIDE SEQUENCE</scope>
</reference>
<evidence type="ECO:0000256" key="3">
    <source>
        <dbReference type="ARBA" id="ARBA00022553"/>
    </source>
</evidence>
<accession>A0A8J1XKF3</accession>
<dbReference type="InterPro" id="IPR031160">
    <property type="entry name" value="F_BAR_dom"/>
</dbReference>
<dbReference type="Pfam" id="PF07653">
    <property type="entry name" value="SH3_2"/>
    <property type="match status" value="1"/>
</dbReference>
<dbReference type="Pfam" id="PF00611">
    <property type="entry name" value="FCH"/>
    <property type="match status" value="1"/>
</dbReference>